<dbReference type="Proteomes" id="UP000070376">
    <property type="component" value="Unassembled WGS sequence"/>
</dbReference>
<evidence type="ECO:0000313" key="3">
    <source>
        <dbReference type="Proteomes" id="UP000032024"/>
    </source>
</evidence>
<dbReference type="NCBIfam" id="TIGR02905">
    <property type="entry name" value="spore_yutH"/>
    <property type="match status" value="1"/>
</dbReference>
<proteinExistence type="predicted"/>
<sequence>MMAQAILKKYYGIDAGQSFFDGKQVRYEANGNLYTLVPVTNVSENVLVELYEMSRHLVTNGDRYASAFYPSKEKKFLVTDGDSDYVLLENRYKKAPGNMRTGRKLAKFHLRGRTLSATITETNRMGEWKNYWEMRLEQMEKAWYRTVEEHPDHPFERLFAETFPYYMGLCENAIQYVVDTEMDEAPGPGDAGTICHERFSNETWGRKFIIHHPFDWVFDHAGRDIAEWIRAQYFKKTHTFRPDVRAFLQQYVSLSPLSPFSWRLIFARLLFPLHYFECVETYFLTRSEKEQKMHEEQLWKIVRGAEAYEAFLAEFYELSEVPIRKYNIPRVAWLKAR</sequence>
<dbReference type="SUPFAM" id="SSF56112">
    <property type="entry name" value="Protein kinase-like (PK-like)"/>
    <property type="match status" value="1"/>
</dbReference>
<dbReference type="STRING" id="1398.AB434_4042"/>
<name>A0A0C5C5A9_HEYCO</name>
<keyword evidence="2" id="KW-0167">Capsid protein</keyword>
<dbReference type="AlphaFoldDB" id="A0A0C5C5A9"/>
<accession>A0A0C5C5A9</accession>
<dbReference type="EMBL" id="LRPN01000078">
    <property type="protein sequence ID" value="KWZ81145.1"/>
    <property type="molecule type" value="Genomic_DNA"/>
</dbReference>
<gene>
    <name evidence="2" type="ORF">HMPREF3213_02081</name>
    <name evidence="1" type="ORF">SB48_HM08orf01864</name>
</gene>
<dbReference type="GO" id="GO:0042601">
    <property type="term" value="C:endospore-forming forespore"/>
    <property type="evidence" value="ECO:0007669"/>
    <property type="project" value="TreeGrafter"/>
</dbReference>
<reference evidence="4" key="4">
    <citation type="submission" date="2016-01" db="EMBL/GenBank/DDBJ databases">
        <authorList>
            <person name="Mitreva M."/>
            <person name="Pepin K.H."/>
            <person name="Mihindukulasuriya K.A."/>
            <person name="Fulton R."/>
            <person name="Fronick C."/>
            <person name="O'Laughlin M."/>
            <person name="Miner T."/>
            <person name="Herter B."/>
            <person name="Rosa B.A."/>
            <person name="Cordes M."/>
            <person name="Tomlinson C."/>
            <person name="Wollam A."/>
            <person name="Palsikar V.B."/>
            <person name="Mardis E.R."/>
            <person name="Wilson R.K."/>
        </authorList>
    </citation>
    <scope>NUCLEOTIDE SEQUENCE [LARGE SCALE GENOMIC DNA]</scope>
    <source>
        <strain evidence="4">GED7749B</strain>
    </source>
</reference>
<dbReference type="InterPro" id="IPR011009">
    <property type="entry name" value="Kinase-like_dom_sf"/>
</dbReference>
<dbReference type="PATRIC" id="fig|1398.18.peg.1225"/>
<dbReference type="Proteomes" id="UP000032024">
    <property type="component" value="Chromosome"/>
</dbReference>
<dbReference type="Gene3D" id="3.90.1200.10">
    <property type="match status" value="1"/>
</dbReference>
<reference evidence="1" key="1">
    <citation type="submission" date="2015-01" db="EMBL/GenBank/DDBJ databases">
        <title>Comparative genome analysis of Bacillus coagulans HM-08, Clostridium butyricum HM-68, Bacillus subtilis HM-66 and Bacillus licheniformis BL-09.</title>
        <authorList>
            <person name="Zhang H."/>
        </authorList>
    </citation>
    <scope>NUCLEOTIDE SEQUENCE [LARGE SCALE GENOMIC DNA]</scope>
    <source>
        <strain evidence="1">HM-08</strain>
    </source>
</reference>
<dbReference type="InterPro" id="IPR047175">
    <property type="entry name" value="CotS-like"/>
</dbReference>
<evidence type="ECO:0000313" key="1">
    <source>
        <dbReference type="EMBL" id="AJO22001.1"/>
    </source>
</evidence>
<dbReference type="InterPro" id="IPR014254">
    <property type="entry name" value="Spore_coat_YutH"/>
</dbReference>
<keyword evidence="3" id="KW-1185">Reference proteome</keyword>
<dbReference type="PANTHER" id="PTHR39179">
    <property type="entry name" value="SPORE COAT PROTEIN I"/>
    <property type="match status" value="1"/>
</dbReference>
<evidence type="ECO:0000313" key="2">
    <source>
        <dbReference type="EMBL" id="KWZ81145.1"/>
    </source>
</evidence>
<reference evidence="3" key="2">
    <citation type="submission" date="2015-01" db="EMBL/GenBank/DDBJ databases">
        <title>Comparative genome analysis of Bacillus coagulans HM-08, Clostridium butyricum HM-68, Bacillus subtilis HM-66 and Bacillus paralicheniformis BL-09.</title>
        <authorList>
            <person name="Zhang H."/>
        </authorList>
    </citation>
    <scope>NUCLEOTIDE SEQUENCE [LARGE SCALE GENOMIC DNA]</scope>
    <source>
        <strain evidence="3">HM-08</strain>
    </source>
</reference>
<dbReference type="PANTHER" id="PTHR39179:SF2">
    <property type="entry name" value="ENDOSPORE COAT-ASSOCIATED PROTEIN YUTH"/>
    <property type="match status" value="1"/>
</dbReference>
<reference evidence="2" key="3">
    <citation type="submission" date="2016-01" db="EMBL/GenBank/DDBJ databases">
        <authorList>
            <person name="Oliw E.H."/>
        </authorList>
    </citation>
    <scope>NUCLEOTIDE SEQUENCE [LARGE SCALE GENOMIC DNA]</scope>
    <source>
        <strain evidence="2">GED7749B</strain>
    </source>
</reference>
<keyword evidence="2" id="KW-0946">Virion</keyword>
<dbReference type="EMBL" id="CP010525">
    <property type="protein sequence ID" value="AJO22001.1"/>
    <property type="molecule type" value="Genomic_DNA"/>
</dbReference>
<organism evidence="2 4">
    <name type="scientific">Heyndrickxia coagulans</name>
    <name type="common">Weizmannia coagulans</name>
    <dbReference type="NCBI Taxonomy" id="1398"/>
    <lineage>
        <taxon>Bacteria</taxon>
        <taxon>Bacillati</taxon>
        <taxon>Bacillota</taxon>
        <taxon>Bacilli</taxon>
        <taxon>Bacillales</taxon>
        <taxon>Bacillaceae</taxon>
        <taxon>Heyndrickxia</taxon>
    </lineage>
</organism>
<protein>
    <submittedName>
        <fullName evidence="2">Spore coat protein YutH</fullName>
    </submittedName>
</protein>
<evidence type="ECO:0000313" key="4">
    <source>
        <dbReference type="Proteomes" id="UP000070376"/>
    </source>
</evidence>